<dbReference type="InterPro" id="IPR036228">
    <property type="entry name" value="ATP_synth_F0_dsu_sf_mt"/>
</dbReference>
<gene>
    <name evidence="1" type="ORF">DFH07DRAFT_736500</name>
</gene>
<evidence type="ECO:0000313" key="1">
    <source>
        <dbReference type="EMBL" id="KAJ7768143.1"/>
    </source>
</evidence>
<dbReference type="GO" id="GO:0015078">
    <property type="term" value="F:proton transmembrane transporter activity"/>
    <property type="evidence" value="ECO:0007669"/>
    <property type="project" value="InterPro"/>
</dbReference>
<keyword evidence="2" id="KW-1185">Reference proteome</keyword>
<dbReference type="GO" id="GO:0015986">
    <property type="term" value="P:proton motive force-driven ATP synthesis"/>
    <property type="evidence" value="ECO:0007669"/>
    <property type="project" value="InterPro"/>
</dbReference>
<reference evidence="1" key="1">
    <citation type="submission" date="2023-03" db="EMBL/GenBank/DDBJ databases">
        <title>Massive genome expansion in bonnet fungi (Mycena s.s.) driven by repeated elements and novel gene families across ecological guilds.</title>
        <authorList>
            <consortium name="Lawrence Berkeley National Laboratory"/>
            <person name="Harder C.B."/>
            <person name="Miyauchi S."/>
            <person name="Viragh M."/>
            <person name="Kuo A."/>
            <person name="Thoen E."/>
            <person name="Andreopoulos B."/>
            <person name="Lu D."/>
            <person name="Skrede I."/>
            <person name="Drula E."/>
            <person name="Henrissat B."/>
            <person name="Morin E."/>
            <person name="Kohler A."/>
            <person name="Barry K."/>
            <person name="LaButti K."/>
            <person name="Morin E."/>
            <person name="Salamov A."/>
            <person name="Lipzen A."/>
            <person name="Mereny Z."/>
            <person name="Hegedus B."/>
            <person name="Baldrian P."/>
            <person name="Stursova M."/>
            <person name="Weitz H."/>
            <person name="Taylor A."/>
            <person name="Grigoriev I.V."/>
            <person name="Nagy L.G."/>
            <person name="Martin F."/>
            <person name="Kauserud H."/>
        </authorList>
    </citation>
    <scope>NUCLEOTIDE SEQUENCE</scope>
    <source>
        <strain evidence="1">CBHHK188m</strain>
    </source>
</reference>
<proteinExistence type="predicted"/>
<dbReference type="EMBL" id="JARJLG010000028">
    <property type="protein sequence ID" value="KAJ7768143.1"/>
    <property type="molecule type" value="Genomic_DNA"/>
</dbReference>
<organism evidence="1 2">
    <name type="scientific">Mycena maculata</name>
    <dbReference type="NCBI Taxonomy" id="230809"/>
    <lineage>
        <taxon>Eukaryota</taxon>
        <taxon>Fungi</taxon>
        <taxon>Dikarya</taxon>
        <taxon>Basidiomycota</taxon>
        <taxon>Agaricomycotina</taxon>
        <taxon>Agaricomycetes</taxon>
        <taxon>Agaricomycetidae</taxon>
        <taxon>Agaricales</taxon>
        <taxon>Marasmiineae</taxon>
        <taxon>Mycenaceae</taxon>
        <taxon>Mycena</taxon>
    </lineage>
</organism>
<dbReference type="SUPFAM" id="SSF161065">
    <property type="entry name" value="ATP synthase D chain-like"/>
    <property type="match status" value="1"/>
</dbReference>
<feature type="non-terminal residue" evidence="1">
    <location>
        <position position="1"/>
    </location>
</feature>
<dbReference type="AlphaFoldDB" id="A0AAD7NP00"/>
<protein>
    <submittedName>
        <fullName evidence="1">Uncharacterized protein</fullName>
    </submittedName>
</protein>
<dbReference type="Proteomes" id="UP001215280">
    <property type="component" value="Unassembled WGS sequence"/>
</dbReference>
<dbReference type="GO" id="GO:0045259">
    <property type="term" value="C:proton-transporting ATP synthase complex"/>
    <property type="evidence" value="ECO:0007669"/>
    <property type="project" value="InterPro"/>
</dbReference>
<accession>A0AAD7NP00</accession>
<comment type="caution">
    <text evidence="1">The sequence shown here is derived from an EMBL/GenBank/DDBJ whole genome shotgun (WGS) entry which is preliminary data.</text>
</comment>
<name>A0AAD7NP00_9AGAR</name>
<evidence type="ECO:0000313" key="2">
    <source>
        <dbReference type="Proteomes" id="UP001215280"/>
    </source>
</evidence>
<sequence length="106" mass="11483">SVLRNQSVVDEAEKLLNRFKPVTCDVDAHVKAIEAFGAKAVVGVPRDYLLGRGLISGRRSAIEEKIQSYDSGDAHPRLVQVTEAMTRKGKFTVSGAFPVLAMVSVL</sequence>